<dbReference type="GO" id="GO:0006310">
    <property type="term" value="P:DNA recombination"/>
    <property type="evidence" value="ECO:0007669"/>
    <property type="project" value="UniProtKB-KW"/>
</dbReference>
<dbReference type="InterPro" id="IPR002104">
    <property type="entry name" value="Integrase_catalytic"/>
</dbReference>
<gene>
    <name evidence="3" type="ORF">DWV67_16375</name>
</gene>
<dbReference type="PANTHER" id="PTHR30349:SF64">
    <property type="entry name" value="PROPHAGE INTEGRASE INTD-RELATED"/>
    <property type="match status" value="1"/>
</dbReference>
<dbReference type="Proteomes" id="UP000266376">
    <property type="component" value="Unassembled WGS sequence"/>
</dbReference>
<dbReference type="Gene3D" id="1.10.443.10">
    <property type="entry name" value="Intergrase catalytic core"/>
    <property type="match status" value="1"/>
</dbReference>
<organism evidence="3 4">
    <name type="scientific">Dorea formicigenerans</name>
    <dbReference type="NCBI Taxonomy" id="39486"/>
    <lineage>
        <taxon>Bacteria</taxon>
        <taxon>Bacillati</taxon>
        <taxon>Bacillota</taxon>
        <taxon>Clostridia</taxon>
        <taxon>Lachnospirales</taxon>
        <taxon>Lachnospiraceae</taxon>
        <taxon>Dorea</taxon>
    </lineage>
</organism>
<feature type="domain" description="Tyr recombinase" evidence="2">
    <location>
        <begin position="1"/>
        <end position="132"/>
    </location>
</feature>
<dbReference type="Pfam" id="PF00589">
    <property type="entry name" value="Phage_integrase"/>
    <property type="match status" value="1"/>
</dbReference>
<dbReference type="GO" id="GO:0015074">
    <property type="term" value="P:DNA integration"/>
    <property type="evidence" value="ECO:0007669"/>
    <property type="project" value="InterPro"/>
</dbReference>
<dbReference type="InterPro" id="IPR050090">
    <property type="entry name" value="Tyrosine_recombinase_XerCD"/>
</dbReference>
<dbReference type="AlphaFoldDB" id="A0A395XJ73"/>
<evidence type="ECO:0000313" key="4">
    <source>
        <dbReference type="Proteomes" id="UP000266376"/>
    </source>
</evidence>
<keyword evidence="1" id="KW-0233">DNA recombination</keyword>
<feature type="non-terminal residue" evidence="3">
    <location>
        <position position="1"/>
    </location>
</feature>
<evidence type="ECO:0000256" key="1">
    <source>
        <dbReference type="ARBA" id="ARBA00023172"/>
    </source>
</evidence>
<accession>A0A395XJ73</accession>
<dbReference type="PANTHER" id="PTHR30349">
    <property type="entry name" value="PHAGE INTEGRASE-RELATED"/>
    <property type="match status" value="1"/>
</dbReference>
<dbReference type="InterPro" id="IPR013762">
    <property type="entry name" value="Integrase-like_cat_sf"/>
</dbReference>
<dbReference type="SUPFAM" id="SSF56349">
    <property type="entry name" value="DNA breaking-rejoining enzymes"/>
    <property type="match status" value="1"/>
</dbReference>
<dbReference type="PROSITE" id="PS51898">
    <property type="entry name" value="TYR_RECOMBINASE"/>
    <property type="match status" value="1"/>
</dbReference>
<sequence length="142" mass="16201">HYDDISRTNMTIHVRETKGRIDRYTILSQKNLDLLTEYWYKCGRPKDIFFPNSWSGGYLDIASVNQFFKKSAKLAGINRHVSSLACRQSFASHLFESGTDIKYIQSLLGHVDPRSTDVYLHVSNKTLLGIRSPFDNPEGGES</sequence>
<name>A0A395XJ73_9FIRM</name>
<evidence type="ECO:0000259" key="2">
    <source>
        <dbReference type="PROSITE" id="PS51898"/>
    </source>
</evidence>
<comment type="caution">
    <text evidence="3">The sequence shown here is derived from an EMBL/GenBank/DDBJ whole genome shotgun (WGS) entry which is preliminary data.</text>
</comment>
<proteinExistence type="predicted"/>
<reference evidence="3 4" key="1">
    <citation type="submission" date="2018-08" db="EMBL/GenBank/DDBJ databases">
        <title>A genome reference for cultivated species of the human gut microbiota.</title>
        <authorList>
            <person name="Zou Y."/>
            <person name="Xue W."/>
            <person name="Luo G."/>
        </authorList>
    </citation>
    <scope>NUCLEOTIDE SEQUENCE [LARGE SCALE GENOMIC DNA]</scope>
    <source>
        <strain evidence="3 4">AF12-11</strain>
    </source>
</reference>
<dbReference type="GO" id="GO:0003677">
    <property type="term" value="F:DNA binding"/>
    <property type="evidence" value="ECO:0007669"/>
    <property type="project" value="InterPro"/>
</dbReference>
<protein>
    <submittedName>
        <fullName evidence="3">Integrase</fullName>
    </submittedName>
</protein>
<dbReference type="InterPro" id="IPR011010">
    <property type="entry name" value="DNA_brk_join_enz"/>
</dbReference>
<dbReference type="EMBL" id="QSAJ01000106">
    <property type="protein sequence ID" value="RGW45602.1"/>
    <property type="molecule type" value="Genomic_DNA"/>
</dbReference>
<evidence type="ECO:0000313" key="3">
    <source>
        <dbReference type="EMBL" id="RGW45602.1"/>
    </source>
</evidence>